<keyword evidence="3" id="KW-1134">Transmembrane beta strand</keyword>
<dbReference type="AlphaFoldDB" id="A0A4D7JH31"/>
<evidence type="ECO:0000313" key="10">
    <source>
        <dbReference type="EMBL" id="QCK14007.1"/>
    </source>
</evidence>
<evidence type="ECO:0000256" key="1">
    <source>
        <dbReference type="ARBA" id="ARBA00004571"/>
    </source>
</evidence>
<keyword evidence="7" id="KW-0998">Cell outer membrane</keyword>
<dbReference type="InterPro" id="IPR037066">
    <property type="entry name" value="Plug_dom_sf"/>
</dbReference>
<proteinExistence type="predicted"/>
<dbReference type="InterPro" id="IPR036942">
    <property type="entry name" value="Beta-barrel_TonB_sf"/>
</dbReference>
<name>A0A4D7JH31_9BACT</name>
<keyword evidence="2" id="KW-0813">Transport</keyword>
<dbReference type="RefSeq" id="WP_137089601.1">
    <property type="nucleotide sequence ID" value="NZ_CP028923.1"/>
</dbReference>
<protein>
    <recommendedName>
        <fullName evidence="9">TonB-dependent receptor plug domain-containing protein</fullName>
    </recommendedName>
</protein>
<keyword evidence="5 8" id="KW-0732">Signal</keyword>
<accession>A0A4D7JH31</accession>
<dbReference type="InterPro" id="IPR012910">
    <property type="entry name" value="Plug_dom"/>
</dbReference>
<dbReference type="Gene3D" id="2.40.170.20">
    <property type="entry name" value="TonB-dependent receptor, beta-barrel domain"/>
    <property type="match status" value="1"/>
</dbReference>
<dbReference type="SUPFAM" id="SSF56935">
    <property type="entry name" value="Porins"/>
    <property type="match status" value="1"/>
</dbReference>
<dbReference type="EMBL" id="CP028923">
    <property type="protein sequence ID" value="QCK14007.1"/>
    <property type="molecule type" value="Genomic_DNA"/>
</dbReference>
<keyword evidence="11" id="KW-1185">Reference proteome</keyword>
<dbReference type="Gene3D" id="2.60.40.1120">
    <property type="entry name" value="Carboxypeptidase-like, regulatory domain"/>
    <property type="match status" value="1"/>
</dbReference>
<dbReference type="GO" id="GO:0044718">
    <property type="term" value="P:siderophore transmembrane transport"/>
    <property type="evidence" value="ECO:0007669"/>
    <property type="project" value="TreeGrafter"/>
</dbReference>
<evidence type="ECO:0000256" key="4">
    <source>
        <dbReference type="ARBA" id="ARBA00022692"/>
    </source>
</evidence>
<evidence type="ECO:0000256" key="6">
    <source>
        <dbReference type="ARBA" id="ARBA00023136"/>
    </source>
</evidence>
<dbReference type="OrthoDB" id="9758870at2"/>
<sequence length="800" mass="90435">MHKVVTLVSLIFLVSINLSAQEKFTISGYVKEASTGEALIGASVVANTTPPSGSVTNNYGFYSLTLPEGKYEITFSFIGFEQVVRNVDLNGNLKINIELEDVGRELEEVVVTGKREDENVEDISMSKEELSIEKIKAMPALFGEVDIVKSLQMLPGVQSAGEGTTGLFVRGGSYDQNLVLLDEATVYNASHFLGFFSVFNPDAVKKVTLYKGGIPAKYGGRLSSVVDIQMKEGNSKEFSGSGGIGTISSRLTLEGPIKKDVSSFIVTARRTYADLFLALSNDPNISNNKLYFYDFNAKANYRFSEKDQIFVSGYFGRDVFNFDNDFGLKWGNTTLTGRWNHVFNDKLFLNSTALYSSFNYGFQIDNSSQNFEWLANLSEVAGKFDFTYFHSPSVTLSFGSHSIYHIFSPAEIEPLNDESIVESFSLDNKYAFEQGLYVDYEKKVNERLLLQAGLRYSLFSNIGPSDVYIYEGGEPSRDAEIIDTVSFARGKNIAFYDGFEPRLNIRYKLNKSSSIKASYMRTMQYLQIAANSTAGLPIDRWIPADKYIKPLSGNQVAVGYFRNFKENTFEFSTELYYKHMENVIDLLPEADVFLSNNIETELAAGRGWAYGLEFQMKKQKGATTGWLSYTLSRTFRQVPGISNGDPYPARYDRIHDISLVLNHEFNKRVSMGLNFVYSSGQAVSFPIGRYEVDGQSVPYYDDNNRNSSRMPDYHRLDLSLTLNGKEKSDRKWESFWNFSIYNLYSRKNPFSIEFRRIYNNDVDFDPQEDGNPGEQYNSRPASVKTYLFGIIPSVSYNFKF</sequence>
<evidence type="ECO:0000256" key="3">
    <source>
        <dbReference type="ARBA" id="ARBA00022452"/>
    </source>
</evidence>
<dbReference type="Pfam" id="PF07715">
    <property type="entry name" value="Plug"/>
    <property type="match status" value="1"/>
</dbReference>
<organism evidence="10 11">
    <name type="scientific">Mangrovivirga cuniculi</name>
    <dbReference type="NCBI Taxonomy" id="2715131"/>
    <lineage>
        <taxon>Bacteria</taxon>
        <taxon>Pseudomonadati</taxon>
        <taxon>Bacteroidota</taxon>
        <taxon>Cytophagia</taxon>
        <taxon>Cytophagales</taxon>
        <taxon>Mangrovivirgaceae</taxon>
        <taxon>Mangrovivirga</taxon>
    </lineage>
</organism>
<gene>
    <name evidence="10" type="ORF">DCC35_04190</name>
</gene>
<feature type="domain" description="TonB-dependent receptor plug" evidence="9">
    <location>
        <begin position="143"/>
        <end position="221"/>
    </location>
</feature>
<dbReference type="SUPFAM" id="SSF49464">
    <property type="entry name" value="Carboxypeptidase regulatory domain-like"/>
    <property type="match status" value="1"/>
</dbReference>
<keyword evidence="4" id="KW-0812">Transmembrane</keyword>
<evidence type="ECO:0000256" key="7">
    <source>
        <dbReference type="ARBA" id="ARBA00023237"/>
    </source>
</evidence>
<keyword evidence="6" id="KW-0472">Membrane</keyword>
<feature type="chain" id="PRO_5020298463" description="TonB-dependent receptor plug domain-containing protein" evidence="8">
    <location>
        <begin position="21"/>
        <end position="800"/>
    </location>
</feature>
<feature type="signal peptide" evidence="8">
    <location>
        <begin position="1"/>
        <end position="20"/>
    </location>
</feature>
<dbReference type="Gene3D" id="2.170.130.10">
    <property type="entry name" value="TonB-dependent receptor, plug domain"/>
    <property type="match status" value="1"/>
</dbReference>
<evidence type="ECO:0000256" key="5">
    <source>
        <dbReference type="ARBA" id="ARBA00022729"/>
    </source>
</evidence>
<dbReference type="GO" id="GO:0015344">
    <property type="term" value="F:siderophore uptake transmembrane transporter activity"/>
    <property type="evidence" value="ECO:0007669"/>
    <property type="project" value="TreeGrafter"/>
</dbReference>
<dbReference type="PANTHER" id="PTHR30069:SF29">
    <property type="entry name" value="HEMOGLOBIN AND HEMOGLOBIN-HAPTOGLOBIN-BINDING PROTEIN 1-RELATED"/>
    <property type="match status" value="1"/>
</dbReference>
<reference evidence="10 11" key="1">
    <citation type="submission" date="2018-04" db="EMBL/GenBank/DDBJ databases">
        <title>Complete genome uncultured novel isolate.</title>
        <authorList>
            <person name="Merlino G."/>
        </authorList>
    </citation>
    <scope>NUCLEOTIDE SEQUENCE [LARGE SCALE GENOMIC DNA]</scope>
    <source>
        <strain evidence="11">R1DC9</strain>
    </source>
</reference>
<evidence type="ECO:0000256" key="2">
    <source>
        <dbReference type="ARBA" id="ARBA00022448"/>
    </source>
</evidence>
<dbReference type="Pfam" id="PF13715">
    <property type="entry name" value="CarbopepD_reg_2"/>
    <property type="match status" value="1"/>
</dbReference>
<dbReference type="GO" id="GO:0009279">
    <property type="term" value="C:cell outer membrane"/>
    <property type="evidence" value="ECO:0007669"/>
    <property type="project" value="UniProtKB-SubCell"/>
</dbReference>
<dbReference type="PANTHER" id="PTHR30069">
    <property type="entry name" value="TONB-DEPENDENT OUTER MEMBRANE RECEPTOR"/>
    <property type="match status" value="1"/>
</dbReference>
<evidence type="ECO:0000313" key="11">
    <source>
        <dbReference type="Proteomes" id="UP000298616"/>
    </source>
</evidence>
<evidence type="ECO:0000256" key="8">
    <source>
        <dbReference type="SAM" id="SignalP"/>
    </source>
</evidence>
<evidence type="ECO:0000259" key="9">
    <source>
        <dbReference type="Pfam" id="PF07715"/>
    </source>
</evidence>
<dbReference type="InterPro" id="IPR008969">
    <property type="entry name" value="CarboxyPept-like_regulatory"/>
</dbReference>
<dbReference type="InterPro" id="IPR039426">
    <property type="entry name" value="TonB-dep_rcpt-like"/>
</dbReference>
<dbReference type="Proteomes" id="UP000298616">
    <property type="component" value="Chromosome"/>
</dbReference>
<dbReference type="KEGG" id="fpf:DCC35_04190"/>
<comment type="subcellular location">
    <subcellularLocation>
        <location evidence="1">Cell outer membrane</location>
        <topology evidence="1">Multi-pass membrane protein</topology>
    </subcellularLocation>
</comment>